<dbReference type="InterPro" id="IPR019861">
    <property type="entry name" value="PorP/SprF_Bacteroidetes"/>
</dbReference>
<feature type="chain" id="PRO_5003636200" description="Bacteroidetes-specific membrane protein" evidence="1">
    <location>
        <begin position="21"/>
        <end position="323"/>
    </location>
</feature>
<organism evidence="2 3">
    <name type="scientific">Imtechella halotolerans K1</name>
    <dbReference type="NCBI Taxonomy" id="946077"/>
    <lineage>
        <taxon>Bacteria</taxon>
        <taxon>Pseudomonadati</taxon>
        <taxon>Bacteroidota</taxon>
        <taxon>Flavobacteriia</taxon>
        <taxon>Flavobacteriales</taxon>
        <taxon>Flavobacteriaceae</taxon>
        <taxon>Imtechella</taxon>
    </lineage>
</organism>
<dbReference type="STRING" id="946077.W5A_00830"/>
<accession>I0WJF7</accession>
<dbReference type="EMBL" id="AJJU01000002">
    <property type="protein sequence ID" value="EID76523.1"/>
    <property type="molecule type" value="Genomic_DNA"/>
</dbReference>
<protein>
    <recommendedName>
        <fullName evidence="4">Bacteroidetes-specific membrane protein</fullName>
    </recommendedName>
</protein>
<comment type="caution">
    <text evidence="2">The sequence shown here is derived from an EMBL/GenBank/DDBJ whole genome shotgun (WGS) entry which is preliminary data.</text>
</comment>
<dbReference type="OrthoDB" id="648347at2"/>
<evidence type="ECO:0000256" key="1">
    <source>
        <dbReference type="SAM" id="SignalP"/>
    </source>
</evidence>
<gene>
    <name evidence="2" type="ORF">W5A_00830</name>
</gene>
<dbReference type="eggNOG" id="COG3064">
    <property type="taxonomic scope" value="Bacteria"/>
</dbReference>
<keyword evidence="3" id="KW-1185">Reference proteome</keyword>
<dbReference type="Proteomes" id="UP000005938">
    <property type="component" value="Unassembled WGS sequence"/>
</dbReference>
<keyword evidence="1" id="KW-0732">Signal</keyword>
<reference evidence="2 3" key="1">
    <citation type="journal article" date="2012" name="J. Bacteriol.">
        <title>Genome Sequence of the Halotolerant Bacterium Imtechella halotolerans K1T.</title>
        <authorList>
            <person name="Kumar S."/>
            <person name="Vikram S."/>
            <person name="Subramanian S."/>
            <person name="Raghava G.P."/>
            <person name="Pinnaka A.K."/>
        </authorList>
    </citation>
    <scope>NUCLEOTIDE SEQUENCE [LARGE SCALE GENOMIC DNA]</scope>
    <source>
        <strain evidence="2 3">K1</strain>
    </source>
</reference>
<dbReference type="AlphaFoldDB" id="I0WJF7"/>
<feature type="signal peptide" evidence="1">
    <location>
        <begin position="1"/>
        <end position="20"/>
    </location>
</feature>
<dbReference type="PATRIC" id="fig|946077.3.peg.169"/>
<name>I0WJF7_9FLAO</name>
<dbReference type="Pfam" id="PF11751">
    <property type="entry name" value="PorP_SprF"/>
    <property type="match status" value="1"/>
</dbReference>
<proteinExistence type="predicted"/>
<evidence type="ECO:0000313" key="3">
    <source>
        <dbReference type="Proteomes" id="UP000005938"/>
    </source>
</evidence>
<dbReference type="RefSeq" id="WP_008236424.1">
    <property type="nucleotide sequence ID" value="NZ_AJJU01000002.1"/>
</dbReference>
<sequence length="323" mass="36702">MKKLILSIFILLGFTKISFAQEVMIPTATQYLADNEFVIAPTYAGIGDYVKIRLNGFAQWIGIKDAPDNQTFVGDMRLGMRSGVGLLLYRDRNGNTQQSGLKASFAHHLTLDKAEKQFLSFGLSYNLNQFRIATENFNPGSNTNNPTPDPGVTDDRSLTNHNFDVGVLYRSGGFFANLTVGNILNKDMDIFAINEPNKLRNYSIYTGYRYKRYNNGKFEFEPSVFYQLYESDGRSSTDINIKARLLDFEDYYWAGITYRFLNDQIARPLTVGPMFGLKKSNLYFGYSYQITLNELSMYNSGTHMVTIGLDLFQGISNCPCMMR</sequence>
<dbReference type="NCBIfam" id="TIGR03519">
    <property type="entry name" value="T9SS_PorP_fam"/>
    <property type="match status" value="1"/>
</dbReference>
<evidence type="ECO:0008006" key="4">
    <source>
        <dbReference type="Google" id="ProtNLM"/>
    </source>
</evidence>
<evidence type="ECO:0000313" key="2">
    <source>
        <dbReference type="EMBL" id="EID76523.1"/>
    </source>
</evidence>